<dbReference type="GO" id="GO:0005886">
    <property type="term" value="C:plasma membrane"/>
    <property type="evidence" value="ECO:0007669"/>
    <property type="project" value="TreeGrafter"/>
</dbReference>
<evidence type="ECO:0000313" key="2">
    <source>
        <dbReference type="EMBL" id="KAG6773386.1"/>
    </source>
</evidence>
<feature type="transmembrane region" description="Helical" evidence="1">
    <location>
        <begin position="148"/>
        <end position="165"/>
    </location>
</feature>
<dbReference type="PANTHER" id="PTHR43029">
    <property type="entry name" value="AMMONIUM TRANSPORTER MEP2"/>
    <property type="match status" value="1"/>
</dbReference>
<feature type="transmembrane region" description="Helical" evidence="1">
    <location>
        <begin position="104"/>
        <end position="127"/>
    </location>
</feature>
<dbReference type="PANTHER" id="PTHR43029:SF7">
    <property type="entry name" value="AMMONIUM TRANSPORTER 2 MEMBER 5"/>
    <property type="match status" value="1"/>
</dbReference>
<evidence type="ECO:0000313" key="3">
    <source>
        <dbReference type="Proteomes" id="UP000886885"/>
    </source>
</evidence>
<proteinExistence type="predicted"/>
<dbReference type="AlphaFoldDB" id="A0A8X7ZPS8"/>
<keyword evidence="3" id="KW-1185">Reference proteome</keyword>
<feature type="transmembrane region" description="Helical" evidence="1">
    <location>
        <begin position="30"/>
        <end position="61"/>
    </location>
</feature>
<protein>
    <submittedName>
        <fullName evidence="2">Uncharacterized protein</fullName>
    </submittedName>
</protein>
<dbReference type="EMBL" id="JAAWWB010000010">
    <property type="protein sequence ID" value="KAG6773386.1"/>
    <property type="molecule type" value="Genomic_DNA"/>
</dbReference>
<reference evidence="2" key="1">
    <citation type="journal article" date="2020" name="bioRxiv">
        <title>Hybrid origin of Populus tomentosa Carr. identified through genome sequencing and phylogenomic analysis.</title>
        <authorList>
            <person name="An X."/>
            <person name="Gao K."/>
            <person name="Chen Z."/>
            <person name="Li J."/>
            <person name="Yang X."/>
            <person name="Yang X."/>
            <person name="Zhou J."/>
            <person name="Guo T."/>
            <person name="Zhao T."/>
            <person name="Huang S."/>
            <person name="Miao D."/>
            <person name="Khan W.U."/>
            <person name="Rao P."/>
            <person name="Ye M."/>
            <person name="Lei B."/>
            <person name="Liao W."/>
            <person name="Wang J."/>
            <person name="Ji L."/>
            <person name="Li Y."/>
            <person name="Guo B."/>
            <person name="Mustafa N.S."/>
            <person name="Li S."/>
            <person name="Yun Q."/>
            <person name="Keller S.R."/>
            <person name="Mao J."/>
            <person name="Zhang R."/>
            <person name="Strauss S.H."/>
        </authorList>
    </citation>
    <scope>NUCLEOTIDE SEQUENCE</scope>
    <source>
        <strain evidence="2">GM15</strain>
        <tissue evidence="2">Leaf</tissue>
    </source>
</reference>
<accession>A0A8X7ZPS8</accession>
<organism evidence="2 3">
    <name type="scientific">Populus tomentosa</name>
    <name type="common">Chinese white poplar</name>
    <dbReference type="NCBI Taxonomy" id="118781"/>
    <lineage>
        <taxon>Eukaryota</taxon>
        <taxon>Viridiplantae</taxon>
        <taxon>Streptophyta</taxon>
        <taxon>Embryophyta</taxon>
        <taxon>Tracheophyta</taxon>
        <taxon>Spermatophyta</taxon>
        <taxon>Magnoliopsida</taxon>
        <taxon>eudicotyledons</taxon>
        <taxon>Gunneridae</taxon>
        <taxon>Pentapetalae</taxon>
        <taxon>rosids</taxon>
        <taxon>fabids</taxon>
        <taxon>Malpighiales</taxon>
        <taxon>Salicaceae</taxon>
        <taxon>Saliceae</taxon>
        <taxon>Populus</taxon>
    </lineage>
</organism>
<keyword evidence="1" id="KW-0812">Transmembrane</keyword>
<dbReference type="GO" id="GO:0008519">
    <property type="term" value="F:ammonium channel activity"/>
    <property type="evidence" value="ECO:0007669"/>
    <property type="project" value="InterPro"/>
</dbReference>
<dbReference type="InterPro" id="IPR001905">
    <property type="entry name" value="Ammonium_transpt"/>
</dbReference>
<sequence>MILEFMLCLQREKKGEVKDSKQGSQFTTGVLFLLGALCGSPVSGCPLLIFFLLLLLLFGFLRPKMVLCFVVNSRFVEHCAVSCLHLRCLSKGLREGFLSLSLSLFSHALLLCFWFCVGFPRCCYWLVPWFVTWEVSPRLTKDRERFPTNNILFMLFGAGLLWMSWTCFNGGDPCVVSTDASLAVLNTVDFECFHYELKQCFALTIHRKISECLNAYIRMQILLQRL</sequence>
<keyword evidence="1" id="KW-1133">Transmembrane helix</keyword>
<evidence type="ECO:0000256" key="1">
    <source>
        <dbReference type="SAM" id="Phobius"/>
    </source>
</evidence>
<dbReference type="OrthoDB" id="534912at2759"/>
<dbReference type="Proteomes" id="UP000886885">
    <property type="component" value="Chromosome 5D"/>
</dbReference>
<comment type="caution">
    <text evidence="2">The sequence shown here is derived from an EMBL/GenBank/DDBJ whole genome shotgun (WGS) entry which is preliminary data.</text>
</comment>
<gene>
    <name evidence="2" type="ORF">POTOM_020660</name>
</gene>
<name>A0A8X7ZPS8_POPTO</name>
<keyword evidence="1" id="KW-0472">Membrane</keyword>